<protein>
    <submittedName>
        <fullName evidence="1">Uncharacterized protein</fullName>
    </submittedName>
</protein>
<evidence type="ECO:0000313" key="2">
    <source>
        <dbReference type="Proteomes" id="UP000199323"/>
    </source>
</evidence>
<sequence>MNEPTGHALDTGAGPVLLDHPVGRGVESPSVAAWRAYIEHTRSGCDECRTSTRTCPTANELWAAYSKAGRTA</sequence>
<proteinExistence type="predicted"/>
<dbReference type="STRING" id="380248.SAMN05216251_108201"/>
<accession>A0A1I2G0U4</accession>
<reference evidence="1 2" key="1">
    <citation type="submission" date="2016-10" db="EMBL/GenBank/DDBJ databases">
        <authorList>
            <person name="de Groot N.N."/>
        </authorList>
    </citation>
    <scope>NUCLEOTIDE SEQUENCE [LARGE SCALE GENOMIC DNA]</scope>
    <source>
        <strain evidence="1 2">CGMCC 4.3510</strain>
    </source>
</reference>
<keyword evidence="2" id="KW-1185">Reference proteome</keyword>
<gene>
    <name evidence="1" type="ORF">SAMN05216251_108201</name>
</gene>
<organism evidence="1 2">
    <name type="scientific">Actinacidiphila alni</name>
    <dbReference type="NCBI Taxonomy" id="380248"/>
    <lineage>
        <taxon>Bacteria</taxon>
        <taxon>Bacillati</taxon>
        <taxon>Actinomycetota</taxon>
        <taxon>Actinomycetes</taxon>
        <taxon>Kitasatosporales</taxon>
        <taxon>Streptomycetaceae</taxon>
        <taxon>Actinacidiphila</taxon>
    </lineage>
</organism>
<dbReference type="AlphaFoldDB" id="A0A1I2G0U4"/>
<dbReference type="EMBL" id="FONG01000008">
    <property type="protein sequence ID" value="SFF11142.1"/>
    <property type="molecule type" value="Genomic_DNA"/>
</dbReference>
<evidence type="ECO:0000313" key="1">
    <source>
        <dbReference type="EMBL" id="SFF11142.1"/>
    </source>
</evidence>
<name>A0A1I2G0U4_9ACTN</name>
<dbReference type="RefSeq" id="WP_093714176.1">
    <property type="nucleotide sequence ID" value="NZ_FONG01000008.1"/>
</dbReference>
<dbReference type="Proteomes" id="UP000199323">
    <property type="component" value="Unassembled WGS sequence"/>
</dbReference>